<reference evidence="3 4" key="1">
    <citation type="submission" date="2014-09" db="EMBL/GenBank/DDBJ databases">
        <authorList>
            <person name="Ellenberger Sabrina"/>
        </authorList>
    </citation>
    <scope>NUCLEOTIDE SEQUENCE [LARGE SCALE GENOMIC DNA]</scope>
    <source>
        <strain evidence="3 4">CBS 412.66</strain>
    </source>
</reference>
<proteinExistence type="predicted"/>
<protein>
    <submittedName>
        <fullName evidence="3">Uncharacterized protein</fullName>
    </submittedName>
</protein>
<name>A0A0B7NJD5_9FUNG</name>
<organism evidence="3 4">
    <name type="scientific">Parasitella parasitica</name>
    <dbReference type="NCBI Taxonomy" id="35722"/>
    <lineage>
        <taxon>Eukaryota</taxon>
        <taxon>Fungi</taxon>
        <taxon>Fungi incertae sedis</taxon>
        <taxon>Mucoromycota</taxon>
        <taxon>Mucoromycotina</taxon>
        <taxon>Mucoromycetes</taxon>
        <taxon>Mucorales</taxon>
        <taxon>Mucorineae</taxon>
        <taxon>Mucoraceae</taxon>
        <taxon>Parasitella</taxon>
    </lineage>
</organism>
<accession>A0A0B7NJD5</accession>
<dbReference type="EMBL" id="LN732612">
    <property type="protein sequence ID" value="CEP15629.1"/>
    <property type="molecule type" value="Genomic_DNA"/>
</dbReference>
<dbReference type="OrthoDB" id="2285734at2759"/>
<dbReference type="Proteomes" id="UP000054107">
    <property type="component" value="Unassembled WGS sequence"/>
</dbReference>
<keyword evidence="4" id="KW-1185">Reference proteome</keyword>
<evidence type="ECO:0000313" key="4">
    <source>
        <dbReference type="Proteomes" id="UP000054107"/>
    </source>
</evidence>
<gene>
    <name evidence="3" type="primary">PARPA_09867.1 scaffold 39137</name>
</gene>
<keyword evidence="2" id="KW-0732">Signal</keyword>
<feature type="signal peptide" evidence="2">
    <location>
        <begin position="1"/>
        <end position="20"/>
    </location>
</feature>
<evidence type="ECO:0000313" key="3">
    <source>
        <dbReference type="EMBL" id="CEP15629.1"/>
    </source>
</evidence>
<feature type="chain" id="PRO_5002120415" evidence="2">
    <location>
        <begin position="21"/>
        <end position="72"/>
    </location>
</feature>
<feature type="region of interest" description="Disordered" evidence="1">
    <location>
        <begin position="39"/>
        <end position="60"/>
    </location>
</feature>
<evidence type="ECO:0000256" key="1">
    <source>
        <dbReference type="SAM" id="MobiDB-lite"/>
    </source>
</evidence>
<feature type="compositionally biased region" description="Acidic residues" evidence="1">
    <location>
        <begin position="48"/>
        <end position="58"/>
    </location>
</feature>
<dbReference type="AlphaFoldDB" id="A0A0B7NJD5"/>
<evidence type="ECO:0000256" key="2">
    <source>
        <dbReference type="SAM" id="SignalP"/>
    </source>
</evidence>
<sequence length="72" mass="8085">MKLDLIKTFVIAILILSVSTAPASNKKRSTLGENTEVFTDPKAVKEPIEEEQDLDNDSGDFKLEFGDFDFDF</sequence>